<organism evidence="1 2">
    <name type="scientific">Lentzea albidocapillata subsp. violacea</name>
    <dbReference type="NCBI Taxonomy" id="128104"/>
    <lineage>
        <taxon>Bacteria</taxon>
        <taxon>Bacillati</taxon>
        <taxon>Actinomycetota</taxon>
        <taxon>Actinomycetes</taxon>
        <taxon>Pseudonocardiales</taxon>
        <taxon>Pseudonocardiaceae</taxon>
        <taxon>Lentzea</taxon>
    </lineage>
</organism>
<dbReference type="Proteomes" id="UP000199682">
    <property type="component" value="Unassembled WGS sequence"/>
</dbReference>
<evidence type="ECO:0000313" key="2">
    <source>
        <dbReference type="Proteomes" id="UP000199682"/>
    </source>
</evidence>
<proteinExistence type="predicted"/>
<dbReference type="AlphaFoldDB" id="A0A1G9RKJ3"/>
<reference evidence="2" key="1">
    <citation type="submission" date="2016-10" db="EMBL/GenBank/DDBJ databases">
        <authorList>
            <person name="Varghese N."/>
            <person name="Submissions S."/>
        </authorList>
    </citation>
    <scope>NUCLEOTIDE SEQUENCE [LARGE SCALE GENOMIC DNA]</scope>
    <source>
        <strain evidence="2">DSM 44796</strain>
    </source>
</reference>
<accession>A0A1G9RKJ3</accession>
<gene>
    <name evidence="1" type="ORF">SAMN04488074_118136</name>
</gene>
<dbReference type="EMBL" id="FNET01000018">
    <property type="protein sequence ID" value="SDM23743.1"/>
    <property type="molecule type" value="Genomic_DNA"/>
</dbReference>
<sequence length="104" mass="10954">MSTTRCATAVLRVLVRGRVVPVALTAANLLLDTGHVVTALLVALAELAVAIGSQAVLPGHESRQQRLHLVDVDTLAELLGDRRLAAGDPDLQLGVQVEMTGRLD</sequence>
<name>A0A1G9RKJ3_9PSEU</name>
<protein>
    <submittedName>
        <fullName evidence="1">Uncharacterized protein</fullName>
    </submittedName>
</protein>
<evidence type="ECO:0000313" key="1">
    <source>
        <dbReference type="EMBL" id="SDM23743.1"/>
    </source>
</evidence>